<sequence>MLFKMFVDFSLFQTQRTLMYFTISYPFSSLKFSSLSFQFFPPFFFPKRNQNPPLHNESKPLYRREN</sequence>
<dbReference type="AlphaFoldDB" id="A0A0V0I2U2"/>
<dbReference type="EMBL" id="GEDG01012221">
    <property type="protein sequence ID" value="JAP26441.1"/>
    <property type="molecule type" value="Transcribed_RNA"/>
</dbReference>
<organism evidence="1">
    <name type="scientific">Solanum chacoense</name>
    <name type="common">Chaco potato</name>
    <dbReference type="NCBI Taxonomy" id="4108"/>
    <lineage>
        <taxon>Eukaryota</taxon>
        <taxon>Viridiplantae</taxon>
        <taxon>Streptophyta</taxon>
        <taxon>Embryophyta</taxon>
        <taxon>Tracheophyta</taxon>
        <taxon>Spermatophyta</taxon>
        <taxon>Magnoliopsida</taxon>
        <taxon>eudicotyledons</taxon>
        <taxon>Gunneridae</taxon>
        <taxon>Pentapetalae</taxon>
        <taxon>asterids</taxon>
        <taxon>lamiids</taxon>
        <taxon>Solanales</taxon>
        <taxon>Solanaceae</taxon>
        <taxon>Solanoideae</taxon>
        <taxon>Solaneae</taxon>
        <taxon>Solanum</taxon>
    </lineage>
</organism>
<proteinExistence type="predicted"/>
<reference evidence="1" key="1">
    <citation type="submission" date="2015-12" db="EMBL/GenBank/DDBJ databases">
        <title>Gene expression during late stages of embryo sac development: a critical building block for successful pollen-pistil interactions.</title>
        <authorList>
            <person name="Liu Y."/>
            <person name="Joly V."/>
            <person name="Sabar M."/>
            <person name="Matton D.P."/>
        </authorList>
    </citation>
    <scope>NUCLEOTIDE SEQUENCE</scope>
</reference>
<protein>
    <submittedName>
        <fullName evidence="1">Putative ovule protein</fullName>
    </submittedName>
</protein>
<accession>A0A0V0I2U2</accession>
<evidence type="ECO:0000313" key="1">
    <source>
        <dbReference type="EMBL" id="JAP26441.1"/>
    </source>
</evidence>
<name>A0A0V0I2U2_SOLCH</name>